<comment type="caution">
    <text evidence="1">The sequence shown here is derived from an EMBL/GenBank/DDBJ whole genome shotgun (WGS) entry which is preliminary data.</text>
</comment>
<name>A0A1G1VT73_9BACT</name>
<sequence>MRTKSSITIKEVKHVSRLAKLSLNEAEAARFKAQLASIFEYVNQIAGMRTQDVTETSQVTGTTNRFREDRVNRNTILSQTASVSQAKRTHRGYFVTKSIFKGRNETS</sequence>
<accession>A0A1G1VT73</accession>
<proteinExistence type="predicted"/>
<gene>
    <name evidence="1" type="ORF">A2786_02805</name>
</gene>
<protein>
    <recommendedName>
        <fullName evidence="3">Asp/Glu-ADT subunit C</fullName>
    </recommendedName>
</protein>
<dbReference type="GO" id="GO:0006450">
    <property type="term" value="P:regulation of translational fidelity"/>
    <property type="evidence" value="ECO:0007669"/>
    <property type="project" value="InterPro"/>
</dbReference>
<dbReference type="InterPro" id="IPR003837">
    <property type="entry name" value="GatC"/>
</dbReference>
<dbReference type="Gene3D" id="1.10.20.60">
    <property type="entry name" value="Glu-tRNAGln amidotransferase C subunit, N-terminal domain"/>
    <property type="match status" value="1"/>
</dbReference>
<evidence type="ECO:0000313" key="2">
    <source>
        <dbReference type="Proteomes" id="UP000179233"/>
    </source>
</evidence>
<organism evidence="1 2">
    <name type="scientific">Candidatus Chisholmbacteria bacterium RIFCSPHIGHO2_01_FULL_52_32</name>
    <dbReference type="NCBI Taxonomy" id="1797591"/>
    <lineage>
        <taxon>Bacteria</taxon>
        <taxon>Candidatus Chisholmiibacteriota</taxon>
    </lineage>
</organism>
<dbReference type="AlphaFoldDB" id="A0A1G1VT73"/>
<dbReference type="Pfam" id="PF02686">
    <property type="entry name" value="GatC"/>
    <property type="match status" value="1"/>
</dbReference>
<evidence type="ECO:0000313" key="1">
    <source>
        <dbReference type="EMBL" id="OGY18407.1"/>
    </source>
</evidence>
<evidence type="ECO:0008006" key="3">
    <source>
        <dbReference type="Google" id="ProtNLM"/>
    </source>
</evidence>
<reference evidence="1 2" key="1">
    <citation type="journal article" date="2016" name="Nat. Commun.">
        <title>Thousands of microbial genomes shed light on interconnected biogeochemical processes in an aquifer system.</title>
        <authorList>
            <person name="Anantharaman K."/>
            <person name="Brown C.T."/>
            <person name="Hug L.A."/>
            <person name="Sharon I."/>
            <person name="Castelle C.J."/>
            <person name="Probst A.J."/>
            <person name="Thomas B.C."/>
            <person name="Singh A."/>
            <person name="Wilkins M.J."/>
            <person name="Karaoz U."/>
            <person name="Brodie E.L."/>
            <person name="Williams K.H."/>
            <person name="Hubbard S.S."/>
            <person name="Banfield J.F."/>
        </authorList>
    </citation>
    <scope>NUCLEOTIDE SEQUENCE [LARGE SCALE GENOMIC DNA]</scope>
</reference>
<dbReference type="SUPFAM" id="SSF141000">
    <property type="entry name" value="Glu-tRNAGln amidotransferase C subunit"/>
    <property type="match status" value="1"/>
</dbReference>
<dbReference type="NCBIfam" id="TIGR00135">
    <property type="entry name" value="gatC"/>
    <property type="match status" value="1"/>
</dbReference>
<dbReference type="EMBL" id="MHCJ01000003">
    <property type="protein sequence ID" value="OGY18407.1"/>
    <property type="molecule type" value="Genomic_DNA"/>
</dbReference>
<dbReference type="Proteomes" id="UP000179233">
    <property type="component" value="Unassembled WGS sequence"/>
</dbReference>
<dbReference type="InterPro" id="IPR036113">
    <property type="entry name" value="Asp/Glu-ADT_sf_sub_c"/>
</dbReference>